<evidence type="ECO:0000313" key="2">
    <source>
        <dbReference type="Proteomes" id="UP001180536"/>
    </source>
</evidence>
<protein>
    <submittedName>
        <fullName evidence="1">Uncharacterized protein</fullName>
    </submittedName>
</protein>
<organism evidence="1 2">
    <name type="scientific">Pelomonas aquatica</name>
    <dbReference type="NCBI Taxonomy" id="431058"/>
    <lineage>
        <taxon>Bacteria</taxon>
        <taxon>Pseudomonadati</taxon>
        <taxon>Pseudomonadota</taxon>
        <taxon>Betaproteobacteria</taxon>
        <taxon>Burkholderiales</taxon>
        <taxon>Sphaerotilaceae</taxon>
        <taxon>Roseateles</taxon>
    </lineage>
</organism>
<accession>A0ABU1Z4D7</accession>
<dbReference type="EMBL" id="JAVDXQ010000001">
    <property type="protein sequence ID" value="MDR7295469.1"/>
    <property type="molecule type" value="Genomic_DNA"/>
</dbReference>
<sequence>MTDQPSFRASPATEEAVRSAVDLAEQYGGLLGRDVQDAFMNSDIHMDRVEALRIALIEAAEGLHPSRSLAGLAEALAPWIERGMGLK</sequence>
<evidence type="ECO:0000313" key="1">
    <source>
        <dbReference type="EMBL" id="MDR7295469.1"/>
    </source>
</evidence>
<proteinExistence type="predicted"/>
<name>A0ABU1Z4D7_9BURK</name>
<reference evidence="1 2" key="1">
    <citation type="submission" date="2023-07" db="EMBL/GenBank/DDBJ databases">
        <title>Sorghum-associated microbial communities from plants grown in Nebraska, USA.</title>
        <authorList>
            <person name="Schachtman D."/>
        </authorList>
    </citation>
    <scope>NUCLEOTIDE SEQUENCE [LARGE SCALE GENOMIC DNA]</scope>
    <source>
        <strain evidence="1 2">BE310</strain>
    </source>
</reference>
<comment type="caution">
    <text evidence="1">The sequence shown here is derived from an EMBL/GenBank/DDBJ whole genome shotgun (WGS) entry which is preliminary data.</text>
</comment>
<gene>
    <name evidence="1" type="ORF">J2X16_000790</name>
</gene>
<dbReference type="RefSeq" id="WP_310341899.1">
    <property type="nucleotide sequence ID" value="NZ_JAVDXQ010000001.1"/>
</dbReference>
<keyword evidence="2" id="KW-1185">Reference proteome</keyword>
<dbReference type="Proteomes" id="UP001180536">
    <property type="component" value="Unassembled WGS sequence"/>
</dbReference>